<feature type="signal peptide" evidence="5">
    <location>
        <begin position="1"/>
        <end position="21"/>
    </location>
</feature>
<comment type="function">
    <text evidence="4">Plant non-specific lipid-transfer proteins transfer phospholipids as well as galactolipids across membranes. May play a role in wax or cutin deposition in the cell walls of expanding epidermal cells and certain secretory tissues.</text>
</comment>
<dbReference type="SMART" id="SM00499">
    <property type="entry name" value="AAI"/>
    <property type="match status" value="1"/>
</dbReference>
<keyword evidence="8" id="KW-1185">Reference proteome</keyword>
<evidence type="ECO:0000313" key="7">
    <source>
        <dbReference type="EMBL" id="PHT95386.1"/>
    </source>
</evidence>
<comment type="caution">
    <text evidence="7">The sequence shown here is derived from an EMBL/GenBank/DDBJ whole genome shotgun (WGS) entry which is preliminary data.</text>
</comment>
<evidence type="ECO:0000256" key="1">
    <source>
        <dbReference type="ARBA" id="ARBA00009748"/>
    </source>
</evidence>
<dbReference type="EMBL" id="AYRZ02000001">
    <property type="protein sequence ID" value="PHT95386.1"/>
    <property type="molecule type" value="Genomic_DNA"/>
</dbReference>
<evidence type="ECO:0000313" key="8">
    <source>
        <dbReference type="Proteomes" id="UP000222542"/>
    </source>
</evidence>
<evidence type="ECO:0000256" key="3">
    <source>
        <dbReference type="ARBA" id="ARBA00023121"/>
    </source>
</evidence>
<feature type="domain" description="Bifunctional inhibitor/plant lipid transfer protein/seed storage helical" evidence="6">
    <location>
        <begin position="32"/>
        <end position="119"/>
    </location>
</feature>
<comment type="similarity">
    <text evidence="1 4">Belongs to the plant LTP family.</text>
</comment>
<dbReference type="CDD" id="cd01960">
    <property type="entry name" value="nsLTP1"/>
    <property type="match status" value="1"/>
</dbReference>
<protein>
    <recommendedName>
        <fullName evidence="4">Non-specific lipid-transfer protein</fullName>
    </recommendedName>
</protein>
<organism evidence="7 8">
    <name type="scientific">Capsicum annuum</name>
    <name type="common">Capsicum pepper</name>
    <dbReference type="NCBI Taxonomy" id="4072"/>
    <lineage>
        <taxon>Eukaryota</taxon>
        <taxon>Viridiplantae</taxon>
        <taxon>Streptophyta</taxon>
        <taxon>Embryophyta</taxon>
        <taxon>Tracheophyta</taxon>
        <taxon>Spermatophyta</taxon>
        <taxon>Magnoliopsida</taxon>
        <taxon>eudicotyledons</taxon>
        <taxon>Gunneridae</taxon>
        <taxon>Pentapetalae</taxon>
        <taxon>asterids</taxon>
        <taxon>lamiids</taxon>
        <taxon>Solanales</taxon>
        <taxon>Solanaceae</taxon>
        <taxon>Solanoideae</taxon>
        <taxon>Capsiceae</taxon>
        <taxon>Capsicum</taxon>
    </lineage>
</organism>
<evidence type="ECO:0000256" key="2">
    <source>
        <dbReference type="ARBA" id="ARBA00022448"/>
    </source>
</evidence>
<accession>A0A2G3AMC2</accession>
<dbReference type="Pfam" id="PF00234">
    <property type="entry name" value="Tryp_alpha_amyl"/>
    <property type="match status" value="1"/>
</dbReference>
<dbReference type="AlphaFoldDB" id="A0A2G3AMC2"/>
<evidence type="ECO:0000259" key="6">
    <source>
        <dbReference type="SMART" id="SM00499"/>
    </source>
</evidence>
<keyword evidence="3 4" id="KW-0446">Lipid-binding</keyword>
<dbReference type="SUPFAM" id="SSF47699">
    <property type="entry name" value="Bifunctional inhibitor/lipid-transfer protein/seed storage 2S albumin"/>
    <property type="match status" value="1"/>
</dbReference>
<keyword evidence="2 4" id="KW-0813">Transport</keyword>
<reference evidence="7 8" key="1">
    <citation type="journal article" date="2014" name="Nat. Genet.">
        <title>Genome sequence of the hot pepper provides insights into the evolution of pungency in Capsicum species.</title>
        <authorList>
            <person name="Kim S."/>
            <person name="Park M."/>
            <person name="Yeom S.I."/>
            <person name="Kim Y.M."/>
            <person name="Lee J.M."/>
            <person name="Lee H.A."/>
            <person name="Seo E."/>
            <person name="Choi J."/>
            <person name="Cheong K."/>
            <person name="Kim K.T."/>
            <person name="Jung K."/>
            <person name="Lee G.W."/>
            <person name="Oh S.K."/>
            <person name="Bae C."/>
            <person name="Kim S.B."/>
            <person name="Lee H.Y."/>
            <person name="Kim S.Y."/>
            <person name="Kim M.S."/>
            <person name="Kang B.C."/>
            <person name="Jo Y.D."/>
            <person name="Yang H.B."/>
            <person name="Jeong H.J."/>
            <person name="Kang W.H."/>
            <person name="Kwon J.K."/>
            <person name="Shin C."/>
            <person name="Lim J.Y."/>
            <person name="Park J.H."/>
            <person name="Huh J.H."/>
            <person name="Kim J.S."/>
            <person name="Kim B.D."/>
            <person name="Cohen O."/>
            <person name="Paran I."/>
            <person name="Suh M.C."/>
            <person name="Lee S.B."/>
            <person name="Kim Y.K."/>
            <person name="Shin Y."/>
            <person name="Noh S.J."/>
            <person name="Park J."/>
            <person name="Seo Y.S."/>
            <person name="Kwon S.Y."/>
            <person name="Kim H.A."/>
            <person name="Park J.M."/>
            <person name="Kim H.J."/>
            <person name="Choi S.B."/>
            <person name="Bosland P.W."/>
            <person name="Reeves G."/>
            <person name="Jo S.H."/>
            <person name="Lee B.W."/>
            <person name="Cho H.T."/>
            <person name="Choi H.S."/>
            <person name="Lee M.S."/>
            <person name="Yu Y."/>
            <person name="Do Choi Y."/>
            <person name="Park B.S."/>
            <person name="van Deynze A."/>
            <person name="Ashrafi H."/>
            <person name="Hill T."/>
            <person name="Kim W.T."/>
            <person name="Pai H.S."/>
            <person name="Ahn H.K."/>
            <person name="Yeam I."/>
            <person name="Giovannoni J.J."/>
            <person name="Rose J.K."/>
            <person name="Sorensen I."/>
            <person name="Lee S.J."/>
            <person name="Kim R.W."/>
            <person name="Choi I.Y."/>
            <person name="Choi B.S."/>
            <person name="Lim J.S."/>
            <person name="Lee Y.H."/>
            <person name="Choi D."/>
        </authorList>
    </citation>
    <scope>NUCLEOTIDE SEQUENCE [LARGE SCALE GENOMIC DNA]</scope>
    <source>
        <strain evidence="8">cv. CM334</strain>
    </source>
</reference>
<dbReference type="GO" id="GO:0006869">
    <property type="term" value="P:lipid transport"/>
    <property type="evidence" value="ECO:0007669"/>
    <property type="project" value="InterPro"/>
</dbReference>
<gene>
    <name evidence="7" type="ORF">T459_03268</name>
</gene>
<evidence type="ECO:0000256" key="5">
    <source>
        <dbReference type="SAM" id="SignalP"/>
    </source>
</evidence>
<dbReference type="Proteomes" id="UP000222542">
    <property type="component" value="Unassembled WGS sequence"/>
</dbReference>
<dbReference type="STRING" id="4072.A0A2G3AMC2"/>
<dbReference type="InterPro" id="IPR016140">
    <property type="entry name" value="Bifunc_inhib/LTP/seed_store"/>
</dbReference>
<dbReference type="InterPro" id="IPR036312">
    <property type="entry name" value="Bifun_inhib/LTP/seed_sf"/>
</dbReference>
<evidence type="ECO:0000256" key="4">
    <source>
        <dbReference type="RuleBase" id="RU000628"/>
    </source>
</evidence>
<name>A0A2G3AMC2_CAPAN</name>
<dbReference type="InterPro" id="IPR000528">
    <property type="entry name" value="Plant_nsLTP"/>
</dbReference>
<dbReference type="Gene3D" id="1.10.110.10">
    <property type="entry name" value="Plant lipid-transfer and hydrophobic proteins"/>
    <property type="match status" value="1"/>
</dbReference>
<keyword evidence="5" id="KW-0732">Signal</keyword>
<dbReference type="GO" id="GO:0008289">
    <property type="term" value="F:lipid binding"/>
    <property type="evidence" value="ECO:0007669"/>
    <property type="project" value="UniProtKB-KW"/>
</dbReference>
<dbReference type="SMR" id="A0A2G3AMC2"/>
<feature type="chain" id="PRO_5013948628" description="Non-specific lipid-transfer protein" evidence="5">
    <location>
        <begin position="22"/>
        <end position="121"/>
    </location>
</feature>
<reference evidence="7 8" key="2">
    <citation type="journal article" date="2017" name="Genome Biol.">
        <title>New reference genome sequences of hot pepper reveal the massive evolution of plant disease-resistance genes by retroduplication.</title>
        <authorList>
            <person name="Kim S."/>
            <person name="Park J."/>
            <person name="Yeom S.I."/>
            <person name="Kim Y.M."/>
            <person name="Seo E."/>
            <person name="Kim K.T."/>
            <person name="Kim M.S."/>
            <person name="Lee J.M."/>
            <person name="Cheong K."/>
            <person name="Shin H.S."/>
            <person name="Kim S.B."/>
            <person name="Han K."/>
            <person name="Lee J."/>
            <person name="Park M."/>
            <person name="Lee H.A."/>
            <person name="Lee H.Y."/>
            <person name="Lee Y."/>
            <person name="Oh S."/>
            <person name="Lee J.H."/>
            <person name="Choi E."/>
            <person name="Choi E."/>
            <person name="Lee S.E."/>
            <person name="Jeon J."/>
            <person name="Kim H."/>
            <person name="Choi G."/>
            <person name="Song H."/>
            <person name="Lee J."/>
            <person name="Lee S.C."/>
            <person name="Kwon J.K."/>
            <person name="Lee H.Y."/>
            <person name="Koo N."/>
            <person name="Hong Y."/>
            <person name="Kim R.W."/>
            <person name="Kang W.H."/>
            <person name="Huh J.H."/>
            <person name="Kang B.C."/>
            <person name="Yang T.J."/>
            <person name="Lee Y.H."/>
            <person name="Bennetzen J.L."/>
            <person name="Choi D."/>
        </authorList>
    </citation>
    <scope>NUCLEOTIDE SEQUENCE [LARGE SCALE GENOMIC DNA]</scope>
    <source>
        <strain evidence="8">cv. CM334</strain>
    </source>
</reference>
<dbReference type="Gramene" id="PHT95386">
    <property type="protein sequence ID" value="PHT95386"/>
    <property type="gene ID" value="T459_03268"/>
</dbReference>
<sequence length="121" mass="12940">MKGVAVVLVLVVLAVAQLAMAARLEQQGGLACGHVDDVLGPCYSLLEGLRRGRLDSACCTGFRTMIIIAQSTEDRRSACNCAKAAVNRRNSSINEDQSRALASKCGVSFPFYISRTINCDT</sequence>
<dbReference type="PANTHER" id="PTHR33076">
    <property type="entry name" value="NON-SPECIFIC LIPID-TRANSFER PROTEIN 2-RELATED"/>
    <property type="match status" value="1"/>
</dbReference>
<proteinExistence type="inferred from homology"/>
<dbReference type="PRINTS" id="PR00382">
    <property type="entry name" value="LIPIDTRNSFER"/>
</dbReference>